<evidence type="ECO:0000256" key="7">
    <source>
        <dbReference type="SAM" id="Phobius"/>
    </source>
</evidence>
<dbReference type="EMBL" id="ML977510">
    <property type="protein sequence ID" value="KAF2127472.1"/>
    <property type="molecule type" value="Genomic_DNA"/>
</dbReference>
<feature type="transmembrane region" description="Helical" evidence="7">
    <location>
        <begin position="177"/>
        <end position="197"/>
    </location>
</feature>
<dbReference type="OrthoDB" id="10021397at2759"/>
<gene>
    <name evidence="9" type="ORF">P153DRAFT_358359</name>
</gene>
<name>A0A6A6A664_9PLEO</name>
<protein>
    <submittedName>
        <fullName evidence="9">MFS general substrate transporter</fullName>
    </submittedName>
</protein>
<dbReference type="PANTHER" id="PTHR23501:SF177">
    <property type="entry name" value="MAJOR FACILITATOR SUPERFAMILY (MFS) PROFILE DOMAIN-CONTAINING PROTEIN-RELATED"/>
    <property type="match status" value="1"/>
</dbReference>
<keyword evidence="10" id="KW-1185">Reference proteome</keyword>
<proteinExistence type="predicted"/>
<feature type="transmembrane region" description="Helical" evidence="7">
    <location>
        <begin position="122"/>
        <end position="140"/>
    </location>
</feature>
<dbReference type="PANTHER" id="PTHR23501">
    <property type="entry name" value="MAJOR FACILITATOR SUPERFAMILY"/>
    <property type="match status" value="1"/>
</dbReference>
<feature type="transmembrane region" description="Helical" evidence="7">
    <location>
        <begin position="415"/>
        <end position="435"/>
    </location>
</feature>
<accession>A0A6A6A664</accession>
<dbReference type="Gene3D" id="1.20.1250.20">
    <property type="entry name" value="MFS general substrate transporter like domains"/>
    <property type="match status" value="1"/>
</dbReference>
<sequence length="582" mass="61776">MSRLTTTPPLPENGNLNATGEKTYQVEPEKGKQAVESNEASTVASSTANGVEQPETPEDDGSATEEKAVEEPAKPVEYPKGLELFFIMLALVLSITLCALDQTIVATAIPKITDQFGRIQDISWYGSAYFLTLGAFQSQWGKVFKFFPLKTSFLVSILIFEMGSLISAVAQNSTTVIVGRAIAGLGASGVAPGVYTISAFSAEPAKRGTYTGIIGMTYGIAAVAGPLIGGGLTDGASWRWCFYINLPVGGLAALVILITFKTPATVRRVDATLKEKILQMDFPGTALVMGASLSLLLALQYGGVTHPWKSSLVIGLLVGFGLMVIALIIVEIWQGERAMLTPRLMRQRTVWVNSLWGFFFAGAYFITLYYLPIYFQSVDNRSAIGSGVRNIPLIALFSISTFASGKAVTKTGIAAPYLVASSVVVTISAGLLYTLDVGTSTGKWVGYQILAGFGYGMGLQIPIIIAQAFAAPTDIAPVTAIIIFARSIGATFMIAAAQSGFDNQLLHKLKSTAPNVDHALITSTGATALRQEFHGAELDGVIRAYAWGIKVAFAITIASCGITAIVSLATKWDNVNKKKVSA</sequence>
<evidence type="ECO:0000256" key="5">
    <source>
        <dbReference type="ARBA" id="ARBA00023136"/>
    </source>
</evidence>
<evidence type="ECO:0000313" key="10">
    <source>
        <dbReference type="Proteomes" id="UP000799771"/>
    </source>
</evidence>
<dbReference type="SUPFAM" id="SSF103473">
    <property type="entry name" value="MFS general substrate transporter"/>
    <property type="match status" value="1"/>
</dbReference>
<keyword evidence="4 7" id="KW-1133">Transmembrane helix</keyword>
<dbReference type="RefSeq" id="XP_033521861.1">
    <property type="nucleotide sequence ID" value="XM_033666790.1"/>
</dbReference>
<dbReference type="PROSITE" id="PS50850">
    <property type="entry name" value="MFS"/>
    <property type="match status" value="1"/>
</dbReference>
<dbReference type="InterPro" id="IPR011701">
    <property type="entry name" value="MFS"/>
</dbReference>
<feature type="transmembrane region" description="Helical" evidence="7">
    <location>
        <begin position="84"/>
        <end position="110"/>
    </location>
</feature>
<feature type="transmembrane region" description="Helical" evidence="7">
    <location>
        <begin position="311"/>
        <end position="330"/>
    </location>
</feature>
<feature type="compositionally biased region" description="Polar residues" evidence="6">
    <location>
        <begin position="35"/>
        <end position="50"/>
    </location>
</feature>
<dbReference type="AlphaFoldDB" id="A0A6A6A664"/>
<feature type="region of interest" description="Disordered" evidence="6">
    <location>
        <begin position="1"/>
        <end position="72"/>
    </location>
</feature>
<evidence type="ECO:0000259" key="8">
    <source>
        <dbReference type="PROSITE" id="PS50850"/>
    </source>
</evidence>
<feature type="transmembrane region" description="Helical" evidence="7">
    <location>
        <begin position="209"/>
        <end position="228"/>
    </location>
</feature>
<dbReference type="InterPro" id="IPR020846">
    <property type="entry name" value="MFS_dom"/>
</dbReference>
<feature type="transmembrane region" description="Helical" evidence="7">
    <location>
        <begin position="544"/>
        <end position="569"/>
    </location>
</feature>
<evidence type="ECO:0000256" key="3">
    <source>
        <dbReference type="ARBA" id="ARBA00022692"/>
    </source>
</evidence>
<keyword evidence="3 7" id="KW-0812">Transmembrane</keyword>
<dbReference type="GO" id="GO:0005886">
    <property type="term" value="C:plasma membrane"/>
    <property type="evidence" value="ECO:0007669"/>
    <property type="project" value="TreeGrafter"/>
</dbReference>
<feature type="transmembrane region" description="Helical" evidence="7">
    <location>
        <begin position="478"/>
        <end position="501"/>
    </location>
</feature>
<dbReference type="FunFam" id="1.20.1720.10:FF:000012">
    <property type="entry name" value="MFS toxin efflux pump (AflT)"/>
    <property type="match status" value="1"/>
</dbReference>
<dbReference type="GeneID" id="54407222"/>
<dbReference type="Pfam" id="PF07690">
    <property type="entry name" value="MFS_1"/>
    <property type="match status" value="1"/>
</dbReference>
<dbReference type="InterPro" id="IPR036259">
    <property type="entry name" value="MFS_trans_sf"/>
</dbReference>
<feature type="transmembrane region" description="Helical" evidence="7">
    <location>
        <begin position="350"/>
        <end position="371"/>
    </location>
</feature>
<evidence type="ECO:0000256" key="1">
    <source>
        <dbReference type="ARBA" id="ARBA00004141"/>
    </source>
</evidence>
<dbReference type="CDD" id="cd17502">
    <property type="entry name" value="MFS_Azr1_MDR_like"/>
    <property type="match status" value="1"/>
</dbReference>
<feature type="transmembrane region" description="Helical" evidence="7">
    <location>
        <begin position="447"/>
        <end position="466"/>
    </location>
</feature>
<evidence type="ECO:0000256" key="2">
    <source>
        <dbReference type="ARBA" id="ARBA00022448"/>
    </source>
</evidence>
<dbReference type="FunFam" id="1.20.1250.20:FF:000196">
    <property type="entry name" value="MFS toxin efflux pump (AflT)"/>
    <property type="match status" value="1"/>
</dbReference>
<keyword evidence="2" id="KW-0813">Transport</keyword>
<feature type="transmembrane region" description="Helical" evidence="7">
    <location>
        <begin position="152"/>
        <end position="171"/>
    </location>
</feature>
<feature type="transmembrane region" description="Helical" evidence="7">
    <location>
        <begin position="391"/>
        <end position="408"/>
    </location>
</feature>
<evidence type="ECO:0000313" key="9">
    <source>
        <dbReference type="EMBL" id="KAF2127472.1"/>
    </source>
</evidence>
<feature type="transmembrane region" description="Helical" evidence="7">
    <location>
        <begin position="240"/>
        <end position="260"/>
    </location>
</feature>
<keyword evidence="5 7" id="KW-0472">Membrane</keyword>
<dbReference type="GO" id="GO:0022857">
    <property type="term" value="F:transmembrane transporter activity"/>
    <property type="evidence" value="ECO:0007669"/>
    <property type="project" value="InterPro"/>
</dbReference>
<feature type="domain" description="Major facilitator superfamily (MFS) profile" evidence="8">
    <location>
        <begin position="87"/>
        <end position="575"/>
    </location>
</feature>
<dbReference type="Proteomes" id="UP000799771">
    <property type="component" value="Unassembled WGS sequence"/>
</dbReference>
<organism evidence="9 10">
    <name type="scientific">Dothidotthia symphoricarpi CBS 119687</name>
    <dbReference type="NCBI Taxonomy" id="1392245"/>
    <lineage>
        <taxon>Eukaryota</taxon>
        <taxon>Fungi</taxon>
        <taxon>Dikarya</taxon>
        <taxon>Ascomycota</taxon>
        <taxon>Pezizomycotina</taxon>
        <taxon>Dothideomycetes</taxon>
        <taxon>Pleosporomycetidae</taxon>
        <taxon>Pleosporales</taxon>
        <taxon>Dothidotthiaceae</taxon>
        <taxon>Dothidotthia</taxon>
    </lineage>
</organism>
<evidence type="ECO:0000256" key="6">
    <source>
        <dbReference type="SAM" id="MobiDB-lite"/>
    </source>
</evidence>
<evidence type="ECO:0000256" key="4">
    <source>
        <dbReference type="ARBA" id="ARBA00022989"/>
    </source>
</evidence>
<reference evidence="9" key="1">
    <citation type="journal article" date="2020" name="Stud. Mycol.">
        <title>101 Dothideomycetes genomes: a test case for predicting lifestyles and emergence of pathogens.</title>
        <authorList>
            <person name="Haridas S."/>
            <person name="Albert R."/>
            <person name="Binder M."/>
            <person name="Bloem J."/>
            <person name="Labutti K."/>
            <person name="Salamov A."/>
            <person name="Andreopoulos B."/>
            <person name="Baker S."/>
            <person name="Barry K."/>
            <person name="Bills G."/>
            <person name="Bluhm B."/>
            <person name="Cannon C."/>
            <person name="Castanera R."/>
            <person name="Culley D."/>
            <person name="Daum C."/>
            <person name="Ezra D."/>
            <person name="Gonzalez J."/>
            <person name="Henrissat B."/>
            <person name="Kuo A."/>
            <person name="Liang C."/>
            <person name="Lipzen A."/>
            <person name="Lutzoni F."/>
            <person name="Magnuson J."/>
            <person name="Mondo S."/>
            <person name="Nolan M."/>
            <person name="Ohm R."/>
            <person name="Pangilinan J."/>
            <person name="Park H.-J."/>
            <person name="Ramirez L."/>
            <person name="Alfaro M."/>
            <person name="Sun H."/>
            <person name="Tritt A."/>
            <person name="Yoshinaga Y."/>
            <person name="Zwiers L.-H."/>
            <person name="Turgeon B."/>
            <person name="Goodwin S."/>
            <person name="Spatafora J."/>
            <person name="Crous P."/>
            <person name="Grigoriev I."/>
        </authorList>
    </citation>
    <scope>NUCLEOTIDE SEQUENCE</scope>
    <source>
        <strain evidence="9">CBS 119687</strain>
    </source>
</reference>
<comment type="subcellular location">
    <subcellularLocation>
        <location evidence="1">Membrane</location>
        <topology evidence="1">Multi-pass membrane protein</topology>
    </subcellularLocation>
</comment>